<dbReference type="EMBL" id="VFJB01000004">
    <property type="protein sequence ID" value="KAA0258572.1"/>
    <property type="molecule type" value="Genomic_DNA"/>
</dbReference>
<dbReference type="GO" id="GO:0004089">
    <property type="term" value="F:carbonate dehydratase activity"/>
    <property type="evidence" value="ECO:0007669"/>
    <property type="project" value="UniProtKB-UniRule"/>
</dbReference>
<dbReference type="CDD" id="cd00884">
    <property type="entry name" value="beta_CA_cladeB"/>
    <property type="match status" value="1"/>
</dbReference>
<dbReference type="GO" id="GO:0008270">
    <property type="term" value="F:zinc ion binding"/>
    <property type="evidence" value="ECO:0007669"/>
    <property type="project" value="UniProtKB-UniRule"/>
</dbReference>
<evidence type="ECO:0000313" key="11">
    <source>
        <dbReference type="EMBL" id="KAA0258572.1"/>
    </source>
</evidence>
<evidence type="ECO:0000256" key="6">
    <source>
        <dbReference type="ARBA" id="ARBA00023239"/>
    </source>
</evidence>
<comment type="similarity">
    <text evidence="1 10">Belongs to the beta-class carbonic anhydrase family.</text>
</comment>
<dbReference type="AlphaFoldDB" id="A0A5A8F893"/>
<keyword evidence="6 10" id="KW-0456">Lyase</keyword>
<dbReference type="InterPro" id="IPR045066">
    <property type="entry name" value="Beta_CA_cladeB"/>
</dbReference>
<sequence length="211" mass="24508">MPKSIDNLLKGTLKFREEDFNNLQHIYEKLKDKQSPHTLFIGCSDSRVIPNLITKTLPGELFVVRNIANIVPPYRVAKDYAGTTAAIEYAVNVLNVENIVVCGHSNCGGCKTLLQGFQQLNDLPNIREWLKISACIIDEIKKIEVHHEEYLQLFVEQMNIVCQLKNLLTYPYIRERYKEKKLNLLGWHYIISTGEIYAYNFEKQKFEPLNF</sequence>
<keyword evidence="5 9" id="KW-0862">Zinc</keyword>
<evidence type="ECO:0000256" key="1">
    <source>
        <dbReference type="ARBA" id="ARBA00006217"/>
    </source>
</evidence>
<evidence type="ECO:0000256" key="9">
    <source>
        <dbReference type="PIRSR" id="PIRSR601765-1"/>
    </source>
</evidence>
<gene>
    <name evidence="11" type="ORF">FHQ18_05280</name>
</gene>
<reference evidence="11 12" key="1">
    <citation type="submission" date="2019-06" db="EMBL/GenBank/DDBJ databases">
        <title>Genomic insights into carbon and energy metabolism of Deferribacter autotrophicus revealed new metabolic traits in the phylum Deferribacteres.</title>
        <authorList>
            <person name="Slobodkin A.I."/>
            <person name="Slobodkina G.B."/>
            <person name="Allioux M."/>
            <person name="Alain K."/>
            <person name="Jebbar M."/>
            <person name="Shadrin V."/>
            <person name="Kublanov I.V."/>
            <person name="Toshchakov S.V."/>
            <person name="Bonch-Osmolovskaya E.A."/>
        </authorList>
    </citation>
    <scope>NUCLEOTIDE SEQUENCE [LARGE SCALE GENOMIC DNA]</scope>
    <source>
        <strain evidence="11 12">SL50</strain>
    </source>
</reference>
<dbReference type="OrthoDB" id="9797527at2"/>
<organism evidence="11 12">
    <name type="scientific">Deferribacter autotrophicus</name>
    <dbReference type="NCBI Taxonomy" id="500465"/>
    <lineage>
        <taxon>Bacteria</taxon>
        <taxon>Pseudomonadati</taxon>
        <taxon>Deferribacterota</taxon>
        <taxon>Deferribacteres</taxon>
        <taxon>Deferribacterales</taxon>
        <taxon>Deferribacteraceae</taxon>
        <taxon>Deferribacter</taxon>
    </lineage>
</organism>
<comment type="cofactor">
    <cofactor evidence="9">
        <name>Zn(2+)</name>
        <dbReference type="ChEBI" id="CHEBI:29105"/>
    </cofactor>
    <text evidence="9">Binds 1 zinc ion per subunit.</text>
</comment>
<dbReference type="PROSITE" id="PS00704">
    <property type="entry name" value="PROK_CO2_ANHYDRASE_1"/>
    <property type="match status" value="1"/>
</dbReference>
<evidence type="ECO:0000256" key="10">
    <source>
        <dbReference type="RuleBase" id="RU003956"/>
    </source>
</evidence>
<keyword evidence="12" id="KW-1185">Reference proteome</keyword>
<dbReference type="InterPro" id="IPR015892">
    <property type="entry name" value="Carbonic_anhydrase_CS"/>
</dbReference>
<dbReference type="PANTHER" id="PTHR11002">
    <property type="entry name" value="CARBONIC ANHYDRASE"/>
    <property type="match status" value="1"/>
</dbReference>
<feature type="binding site" evidence="9">
    <location>
        <position position="104"/>
    </location>
    <ligand>
        <name>Zn(2+)</name>
        <dbReference type="ChEBI" id="CHEBI:29105"/>
    </ligand>
</feature>
<dbReference type="Pfam" id="PF00484">
    <property type="entry name" value="Pro_CA"/>
    <property type="match status" value="1"/>
</dbReference>
<dbReference type="Gene3D" id="3.40.1050.10">
    <property type="entry name" value="Carbonic anhydrase"/>
    <property type="match status" value="1"/>
</dbReference>
<dbReference type="GO" id="GO:0015976">
    <property type="term" value="P:carbon utilization"/>
    <property type="evidence" value="ECO:0007669"/>
    <property type="project" value="InterPro"/>
</dbReference>
<dbReference type="InterPro" id="IPR036874">
    <property type="entry name" value="Carbonic_anhydrase_sf"/>
</dbReference>
<evidence type="ECO:0000256" key="7">
    <source>
        <dbReference type="ARBA" id="ARBA00031969"/>
    </source>
</evidence>
<feature type="binding site" evidence="9">
    <location>
        <position position="45"/>
    </location>
    <ligand>
        <name>Zn(2+)</name>
        <dbReference type="ChEBI" id="CHEBI:29105"/>
    </ligand>
</feature>
<evidence type="ECO:0000256" key="8">
    <source>
        <dbReference type="ARBA" id="ARBA00048348"/>
    </source>
</evidence>
<evidence type="ECO:0000256" key="5">
    <source>
        <dbReference type="ARBA" id="ARBA00022833"/>
    </source>
</evidence>
<feature type="binding site" evidence="9">
    <location>
        <position position="43"/>
    </location>
    <ligand>
        <name>Zn(2+)</name>
        <dbReference type="ChEBI" id="CHEBI:29105"/>
    </ligand>
</feature>
<dbReference type="Proteomes" id="UP000322876">
    <property type="component" value="Unassembled WGS sequence"/>
</dbReference>
<dbReference type="SMART" id="SM00947">
    <property type="entry name" value="Pro_CA"/>
    <property type="match status" value="1"/>
</dbReference>
<dbReference type="EC" id="4.2.1.1" evidence="2 10"/>
<accession>A0A5A8F893</accession>
<feature type="binding site" evidence="9">
    <location>
        <position position="107"/>
    </location>
    <ligand>
        <name>Zn(2+)</name>
        <dbReference type="ChEBI" id="CHEBI:29105"/>
    </ligand>
</feature>
<comment type="caution">
    <text evidence="11">The sequence shown here is derived from an EMBL/GenBank/DDBJ whole genome shotgun (WGS) entry which is preliminary data.</text>
</comment>
<dbReference type="SUPFAM" id="SSF53056">
    <property type="entry name" value="beta-carbonic anhydrase, cab"/>
    <property type="match status" value="1"/>
</dbReference>
<comment type="function">
    <text evidence="10">Reversible hydration of carbon dioxide.</text>
</comment>
<dbReference type="InterPro" id="IPR001765">
    <property type="entry name" value="Carbonic_anhydrase"/>
</dbReference>
<evidence type="ECO:0000313" key="12">
    <source>
        <dbReference type="Proteomes" id="UP000322876"/>
    </source>
</evidence>
<dbReference type="RefSeq" id="WP_149266126.1">
    <property type="nucleotide sequence ID" value="NZ_VFJB01000004.1"/>
</dbReference>
<evidence type="ECO:0000256" key="2">
    <source>
        <dbReference type="ARBA" id="ARBA00012925"/>
    </source>
</evidence>
<dbReference type="PROSITE" id="PS00705">
    <property type="entry name" value="PROK_CO2_ANHYDRASE_2"/>
    <property type="match status" value="1"/>
</dbReference>
<dbReference type="FunFam" id="3.40.1050.10:FF:000003">
    <property type="entry name" value="Carbonic anhydrase"/>
    <property type="match status" value="1"/>
</dbReference>
<evidence type="ECO:0000256" key="4">
    <source>
        <dbReference type="ARBA" id="ARBA00022723"/>
    </source>
</evidence>
<evidence type="ECO:0000256" key="3">
    <source>
        <dbReference type="ARBA" id="ARBA00014628"/>
    </source>
</evidence>
<keyword evidence="4 9" id="KW-0479">Metal-binding</keyword>
<proteinExistence type="inferred from homology"/>
<dbReference type="PANTHER" id="PTHR11002:SF76">
    <property type="entry name" value="CARBONIC ANHYDRASE"/>
    <property type="match status" value="1"/>
</dbReference>
<name>A0A5A8F893_9BACT</name>
<comment type="catalytic activity">
    <reaction evidence="8 10">
        <text>hydrogencarbonate + H(+) = CO2 + H2O</text>
        <dbReference type="Rhea" id="RHEA:10748"/>
        <dbReference type="ChEBI" id="CHEBI:15377"/>
        <dbReference type="ChEBI" id="CHEBI:15378"/>
        <dbReference type="ChEBI" id="CHEBI:16526"/>
        <dbReference type="ChEBI" id="CHEBI:17544"/>
        <dbReference type="EC" id="4.2.1.1"/>
    </reaction>
</comment>
<protein>
    <recommendedName>
        <fullName evidence="3 10">Carbonic anhydrase</fullName>
        <ecNumber evidence="2 10">4.2.1.1</ecNumber>
    </recommendedName>
    <alternativeName>
        <fullName evidence="7 10">Carbonate dehydratase</fullName>
    </alternativeName>
</protein>